<evidence type="ECO:0000256" key="2">
    <source>
        <dbReference type="ARBA" id="ARBA00022475"/>
    </source>
</evidence>
<dbReference type="Pfam" id="PF17912">
    <property type="entry name" value="OB_MalK"/>
    <property type="match status" value="1"/>
</dbReference>
<dbReference type="PANTHER" id="PTHR43875:SF15">
    <property type="entry name" value="TREHALOSE IMPORT ATP-BINDING PROTEIN SUGC"/>
    <property type="match status" value="1"/>
</dbReference>
<keyword evidence="3" id="KW-0547">Nucleotide-binding</keyword>
<dbReference type="PROSITE" id="PS00211">
    <property type="entry name" value="ABC_TRANSPORTER_1"/>
    <property type="match status" value="1"/>
</dbReference>
<dbReference type="PANTHER" id="PTHR43875">
    <property type="entry name" value="MALTODEXTRIN IMPORT ATP-BINDING PROTEIN MSMX"/>
    <property type="match status" value="1"/>
</dbReference>
<dbReference type="InterPro" id="IPR012340">
    <property type="entry name" value="NA-bd_OB-fold"/>
</dbReference>
<dbReference type="SUPFAM" id="SSF50331">
    <property type="entry name" value="MOP-like"/>
    <property type="match status" value="1"/>
</dbReference>
<dbReference type="STRING" id="35841.B4167_0158"/>
<keyword evidence="6" id="KW-0472">Membrane</keyword>
<dbReference type="RefSeq" id="WP_034767860.1">
    <property type="nucleotide sequence ID" value="NZ_CCRF01000020.1"/>
</dbReference>
<dbReference type="Proteomes" id="UP000040576">
    <property type="component" value="Unassembled WGS sequence"/>
</dbReference>
<dbReference type="GO" id="GO:0055052">
    <property type="term" value="C:ATP-binding cassette (ABC) transporter complex, substrate-binding subunit-containing"/>
    <property type="evidence" value="ECO:0007669"/>
    <property type="project" value="TreeGrafter"/>
</dbReference>
<evidence type="ECO:0000256" key="5">
    <source>
        <dbReference type="ARBA" id="ARBA00022967"/>
    </source>
</evidence>
<dbReference type="AlphaFoldDB" id="A0A090KP45"/>
<dbReference type="InterPro" id="IPR003593">
    <property type="entry name" value="AAA+_ATPase"/>
</dbReference>
<dbReference type="PROSITE" id="PS50893">
    <property type="entry name" value="ABC_TRANSPORTER_2"/>
    <property type="match status" value="1"/>
</dbReference>
<dbReference type="Pfam" id="PF00005">
    <property type="entry name" value="ABC_tran"/>
    <property type="match status" value="1"/>
</dbReference>
<sequence>MSQVELINISKSYHKQKDVLKGINLSIEEGEFFVLVGPSGSGKSTLLRMIAGLEEISGGILKINGNTVNHLPPKDRNLSMVFQNYALYPHLTVEQNILFGLKARKIDKQEQQKRLKEAAEMLGLTELLNRKPRELSGGQRQRVALGRSVVSHAPLCLMDEPLSNLDAKLRANMRVQIRRLQKRLGLTMIYVTHDQVEAMTMGDRIMVLNGGEIQQVGKPITLYNEPENLFVASFIGSPKMNVGDAVFSEDRKQLIIENQLHITVNPSSIMDFSKNRNIKVGIRPEHLLPGKSTGEKNIYFEVVNVEQLGNETSIAFVVGKELWTAKWPGQWPVKFGQKVPVQILPEHLFFFDAETGERIKSAELRKRQEVITI</sequence>
<evidence type="ECO:0000313" key="9">
    <source>
        <dbReference type="Proteomes" id="UP000040576"/>
    </source>
</evidence>
<evidence type="ECO:0000259" key="7">
    <source>
        <dbReference type="PROSITE" id="PS50893"/>
    </source>
</evidence>
<feature type="domain" description="ABC transporter" evidence="7">
    <location>
        <begin position="4"/>
        <end position="235"/>
    </location>
</feature>
<reference evidence="8 9" key="1">
    <citation type="submission" date="2014-07" db="EMBL/GenBank/DDBJ databases">
        <authorList>
            <person name="Wibberg Daniel"/>
        </authorList>
    </citation>
    <scope>NUCLEOTIDE SEQUENCE [LARGE SCALE GENOMIC DNA]</scope>
</reference>
<evidence type="ECO:0000256" key="6">
    <source>
        <dbReference type="ARBA" id="ARBA00023136"/>
    </source>
</evidence>
<keyword evidence="5" id="KW-1278">Translocase</keyword>
<evidence type="ECO:0000313" key="8">
    <source>
        <dbReference type="EMBL" id="CEE00409.1"/>
    </source>
</evidence>
<dbReference type="SUPFAM" id="SSF52540">
    <property type="entry name" value="P-loop containing nucleoside triphosphate hydrolases"/>
    <property type="match status" value="1"/>
</dbReference>
<keyword evidence="9" id="KW-1185">Reference proteome</keyword>
<dbReference type="NCBIfam" id="NF008653">
    <property type="entry name" value="PRK11650.1"/>
    <property type="match status" value="1"/>
</dbReference>
<dbReference type="GO" id="GO:0008643">
    <property type="term" value="P:carbohydrate transport"/>
    <property type="evidence" value="ECO:0007669"/>
    <property type="project" value="InterPro"/>
</dbReference>
<dbReference type="eggNOG" id="COG3842">
    <property type="taxonomic scope" value="Bacteria"/>
</dbReference>
<protein>
    <submittedName>
        <fullName evidence="8">Maltose/maltodextrin import ATP-binding protein MalK</fullName>
        <ecNumber evidence="8">3.6.3.19</ecNumber>
    </submittedName>
</protein>
<dbReference type="InterPro" id="IPR008995">
    <property type="entry name" value="Mo/tungstate-bd_C_term_dom"/>
</dbReference>
<proteinExistence type="predicted"/>
<dbReference type="InterPro" id="IPR003439">
    <property type="entry name" value="ABC_transporter-like_ATP-bd"/>
</dbReference>
<keyword evidence="4 8" id="KW-0067">ATP-binding</keyword>
<dbReference type="InterPro" id="IPR017871">
    <property type="entry name" value="ABC_transporter-like_CS"/>
</dbReference>
<evidence type="ECO:0000256" key="4">
    <source>
        <dbReference type="ARBA" id="ARBA00022840"/>
    </source>
</evidence>
<dbReference type="PATRIC" id="fig|35841.6.peg.1669"/>
<evidence type="ECO:0000256" key="1">
    <source>
        <dbReference type="ARBA" id="ARBA00022448"/>
    </source>
</evidence>
<gene>
    <name evidence="8" type="primary">malK</name>
    <name evidence="8" type="ORF">BT1A1_0554</name>
</gene>
<dbReference type="SMART" id="SM00382">
    <property type="entry name" value="AAA"/>
    <property type="match status" value="1"/>
</dbReference>
<dbReference type="EMBL" id="CCRF01000020">
    <property type="protein sequence ID" value="CEE00409.1"/>
    <property type="molecule type" value="Genomic_DNA"/>
</dbReference>
<name>A0A090KP45_9BACI</name>
<dbReference type="GO" id="GO:0005524">
    <property type="term" value="F:ATP binding"/>
    <property type="evidence" value="ECO:0007669"/>
    <property type="project" value="UniProtKB-KW"/>
</dbReference>
<dbReference type="InterPro" id="IPR015855">
    <property type="entry name" value="ABC_transpr_MalK-like"/>
</dbReference>
<dbReference type="Gene3D" id="3.40.50.300">
    <property type="entry name" value="P-loop containing nucleotide triphosphate hydrolases"/>
    <property type="match status" value="1"/>
</dbReference>
<dbReference type="InterPro" id="IPR047641">
    <property type="entry name" value="ABC_transpr_MalK/UgpC-like"/>
</dbReference>
<keyword evidence="8" id="KW-0378">Hydrolase</keyword>
<dbReference type="GO" id="GO:0140359">
    <property type="term" value="F:ABC-type transporter activity"/>
    <property type="evidence" value="ECO:0007669"/>
    <property type="project" value="InterPro"/>
</dbReference>
<keyword evidence="2" id="KW-1003">Cell membrane</keyword>
<dbReference type="InterPro" id="IPR040582">
    <property type="entry name" value="OB_MalK-like"/>
</dbReference>
<keyword evidence="1" id="KW-0813">Transport</keyword>
<dbReference type="FunFam" id="3.40.50.300:FF:000042">
    <property type="entry name" value="Maltose/maltodextrin ABC transporter, ATP-binding protein"/>
    <property type="match status" value="1"/>
</dbReference>
<dbReference type="GO" id="GO:0016887">
    <property type="term" value="F:ATP hydrolysis activity"/>
    <property type="evidence" value="ECO:0007669"/>
    <property type="project" value="InterPro"/>
</dbReference>
<accession>A0A090KP45</accession>
<dbReference type="CDD" id="cd03301">
    <property type="entry name" value="ABC_MalK_N"/>
    <property type="match status" value="1"/>
</dbReference>
<dbReference type="Gene3D" id="2.40.50.100">
    <property type="match status" value="1"/>
</dbReference>
<dbReference type="InterPro" id="IPR027417">
    <property type="entry name" value="P-loop_NTPase"/>
</dbReference>
<organism evidence="8 9">
    <name type="scientific">Caldibacillus thermoamylovorans</name>
    <dbReference type="NCBI Taxonomy" id="35841"/>
    <lineage>
        <taxon>Bacteria</taxon>
        <taxon>Bacillati</taxon>
        <taxon>Bacillota</taxon>
        <taxon>Bacilli</taxon>
        <taxon>Bacillales</taxon>
        <taxon>Bacillaceae</taxon>
        <taxon>Caldibacillus</taxon>
    </lineage>
</organism>
<dbReference type="EC" id="3.6.3.19" evidence="8"/>
<dbReference type="Gene3D" id="2.40.50.140">
    <property type="entry name" value="Nucleic acid-binding proteins"/>
    <property type="match status" value="1"/>
</dbReference>
<evidence type="ECO:0000256" key="3">
    <source>
        <dbReference type="ARBA" id="ARBA00022741"/>
    </source>
</evidence>